<reference evidence="1 2" key="1">
    <citation type="submission" date="2024-03" db="EMBL/GenBank/DDBJ databases">
        <title>Chitinophaga caseinilytica sp. nov., a casein hydrolysing bacterium isolated from forest soil.</title>
        <authorList>
            <person name="Lee D.S."/>
            <person name="Han D.M."/>
            <person name="Baek J.H."/>
            <person name="Choi D.G."/>
            <person name="Jeon J.H."/>
            <person name="Jeon C.O."/>
        </authorList>
    </citation>
    <scope>NUCLEOTIDE SEQUENCE [LARGE SCALE GENOMIC DNA]</scope>
    <source>
        <strain evidence="1 2">KACC 19118</strain>
    </source>
</reference>
<dbReference type="Proteomes" id="UP001449657">
    <property type="component" value="Chromosome"/>
</dbReference>
<organism evidence="1 2">
    <name type="scientific">Chitinophaga caseinilytica</name>
    <dbReference type="NCBI Taxonomy" id="2267521"/>
    <lineage>
        <taxon>Bacteria</taxon>
        <taxon>Pseudomonadati</taxon>
        <taxon>Bacteroidota</taxon>
        <taxon>Chitinophagia</taxon>
        <taxon>Chitinophagales</taxon>
        <taxon>Chitinophagaceae</taxon>
        <taxon>Chitinophaga</taxon>
    </lineage>
</organism>
<protein>
    <submittedName>
        <fullName evidence="1">DUF4270 family protein</fullName>
    </submittedName>
</protein>
<keyword evidence="2" id="KW-1185">Reference proteome</keyword>
<gene>
    <name evidence="1" type="ORF">WJU22_25595</name>
</gene>
<sequence>MKWKLLAMAALTGLAACDKSGFEYEDAAPGGNVRYSLIDTIGIGMRTIQLDSVPSSGTGYLVVGGYSDPETGRIDVAANFRVARPYSFPELDDRVVYDSIEIIFRPDAYSYGDTLPDQEWSVYQLARPLELDDDQTRFYTHHVFPHAATPLARESFPILPHRGDSIQLRLRDNFGRELMEKIRTKSEDVSTDVLFLDYMKGLQLRATRGTAVFRVPAADSAVVMRLHYHISTTEIEKYTIDFPIGNPELQFNEVHVDRSNTPLASLIPGPAGLLSSDAGNRTWVQSLSGMVTRLDFPSLTGLPLLGKYGKVMQATLELRPISGTYPQYALPPRITLCTATKDQVVTDTLSTVSGYQYGDLVTDLLYPENTKYAYDVTTYCAAIAKGETPITRGSWRSPLPAIITRS</sequence>
<evidence type="ECO:0000313" key="1">
    <source>
        <dbReference type="EMBL" id="WZN46272.1"/>
    </source>
</evidence>
<dbReference type="EMBL" id="CP150096">
    <property type="protein sequence ID" value="WZN46272.1"/>
    <property type="molecule type" value="Genomic_DNA"/>
</dbReference>
<evidence type="ECO:0000313" key="2">
    <source>
        <dbReference type="Proteomes" id="UP001449657"/>
    </source>
</evidence>
<dbReference type="InterPro" id="IPR025366">
    <property type="entry name" value="DUF4270"/>
</dbReference>
<dbReference type="Pfam" id="PF14092">
    <property type="entry name" value="DUF4270"/>
    <property type="match status" value="1"/>
</dbReference>
<proteinExistence type="predicted"/>
<name>A0ABZ2Z3X0_9BACT</name>
<dbReference type="RefSeq" id="WP_341841007.1">
    <property type="nucleotide sequence ID" value="NZ_CP149792.1"/>
</dbReference>
<accession>A0ABZ2Z3X0</accession>
<dbReference type="PROSITE" id="PS51257">
    <property type="entry name" value="PROKAR_LIPOPROTEIN"/>
    <property type="match status" value="1"/>
</dbReference>